<accession>A0A1I5YLZ1</accession>
<dbReference type="STRING" id="126156.SAMN05421670_2104"/>
<proteinExistence type="predicted"/>
<dbReference type="EMBL" id="FOXU01000003">
    <property type="protein sequence ID" value="SFQ45294.1"/>
    <property type="molecule type" value="Genomic_DNA"/>
</dbReference>
<reference evidence="2" key="1">
    <citation type="submission" date="2016-10" db="EMBL/GenBank/DDBJ databases">
        <authorList>
            <person name="Varghese N."/>
            <person name="Submissions S."/>
        </authorList>
    </citation>
    <scope>NUCLEOTIDE SEQUENCE [LARGE SCALE GENOMIC DNA]</scope>
    <source>
        <strain evidence="2">DSM 11706</strain>
    </source>
</reference>
<protein>
    <submittedName>
        <fullName evidence="1">Uncharacterized protein</fullName>
    </submittedName>
</protein>
<evidence type="ECO:0000313" key="2">
    <source>
        <dbReference type="Proteomes" id="UP000198734"/>
    </source>
</evidence>
<evidence type="ECO:0000313" key="1">
    <source>
        <dbReference type="EMBL" id="SFQ45294.1"/>
    </source>
</evidence>
<keyword evidence="2" id="KW-1185">Reference proteome</keyword>
<dbReference type="Proteomes" id="UP000198734">
    <property type="component" value="Unassembled WGS sequence"/>
</dbReference>
<gene>
    <name evidence="1" type="ORF">SAMN05421670_2104</name>
</gene>
<name>A0A1I5YLZ1_9BACI</name>
<sequence length="38" mass="3951">MIILVGILKGLVGINGTVVGILEAQVGIGNFIQNKNED</sequence>
<organism evidence="1 2">
    <name type="scientific">Psychrobacillus psychrotolerans</name>
    <dbReference type="NCBI Taxonomy" id="126156"/>
    <lineage>
        <taxon>Bacteria</taxon>
        <taxon>Bacillati</taxon>
        <taxon>Bacillota</taxon>
        <taxon>Bacilli</taxon>
        <taxon>Bacillales</taxon>
        <taxon>Bacillaceae</taxon>
        <taxon>Psychrobacillus</taxon>
    </lineage>
</organism>
<dbReference type="AlphaFoldDB" id="A0A1I5YLZ1"/>